<organism evidence="1 2">
    <name type="scientific">Candidatus Eubacterium avistercoris</name>
    <dbReference type="NCBI Taxonomy" id="2838567"/>
    <lineage>
        <taxon>Bacteria</taxon>
        <taxon>Bacillati</taxon>
        <taxon>Bacillota</taxon>
        <taxon>Clostridia</taxon>
        <taxon>Eubacteriales</taxon>
        <taxon>Eubacteriaceae</taxon>
        <taxon>Eubacterium</taxon>
    </lineage>
</organism>
<dbReference type="InterPro" id="IPR032675">
    <property type="entry name" value="LRR_dom_sf"/>
</dbReference>
<reference evidence="1" key="1">
    <citation type="journal article" date="2021" name="PeerJ">
        <title>Extensive microbial diversity within the chicken gut microbiome revealed by metagenomics and culture.</title>
        <authorList>
            <person name="Gilroy R."/>
            <person name="Ravi A."/>
            <person name="Getino M."/>
            <person name="Pursley I."/>
            <person name="Horton D.L."/>
            <person name="Alikhan N.F."/>
            <person name="Baker D."/>
            <person name="Gharbi K."/>
            <person name="Hall N."/>
            <person name="Watson M."/>
            <person name="Adriaenssens E.M."/>
            <person name="Foster-Nyarko E."/>
            <person name="Jarju S."/>
            <person name="Secka A."/>
            <person name="Antonio M."/>
            <person name="Oren A."/>
            <person name="Chaudhuri R.R."/>
            <person name="La Ragione R."/>
            <person name="Hildebrand F."/>
            <person name="Pallen M.J."/>
        </authorList>
    </citation>
    <scope>NUCLEOTIDE SEQUENCE</scope>
    <source>
        <strain evidence="1">CHK192-9172</strain>
    </source>
</reference>
<accession>A0A9D2D231</accession>
<dbReference type="EMBL" id="DXCH01000129">
    <property type="protein sequence ID" value="HIZ07177.1"/>
    <property type="molecule type" value="Genomic_DNA"/>
</dbReference>
<gene>
    <name evidence="1" type="ORF">IAA08_04485</name>
</gene>
<reference evidence="1" key="2">
    <citation type="submission" date="2021-04" db="EMBL/GenBank/DDBJ databases">
        <authorList>
            <person name="Gilroy R."/>
        </authorList>
    </citation>
    <scope>NUCLEOTIDE SEQUENCE</scope>
    <source>
        <strain evidence="1">CHK192-9172</strain>
    </source>
</reference>
<name>A0A9D2D231_9FIRM</name>
<dbReference type="Pfam" id="PF13306">
    <property type="entry name" value="LRR_5"/>
    <property type="match status" value="1"/>
</dbReference>
<evidence type="ECO:0000313" key="2">
    <source>
        <dbReference type="Proteomes" id="UP000824024"/>
    </source>
</evidence>
<feature type="non-terminal residue" evidence="1">
    <location>
        <position position="176"/>
    </location>
</feature>
<dbReference type="Proteomes" id="UP000824024">
    <property type="component" value="Unassembled WGS sequence"/>
</dbReference>
<comment type="caution">
    <text evidence="1">The sequence shown here is derived from an EMBL/GenBank/DDBJ whole genome shotgun (WGS) entry which is preliminary data.</text>
</comment>
<proteinExistence type="predicted"/>
<dbReference type="Gene3D" id="3.80.10.10">
    <property type="entry name" value="Ribonuclease Inhibitor"/>
    <property type="match status" value="1"/>
</dbReference>
<dbReference type="InterPro" id="IPR026906">
    <property type="entry name" value="LRR_5"/>
</dbReference>
<sequence length="176" mass="19302">MRWKNYSYDLTQNGAVITGYFSDGAETSICIPSYLEGHPVTEIGKEAFSEEGALLEQIEVPATVKKIGNGAFKMCMCLTELILHNGLEEIEVDALCLTPIDHLYLPDSLRRIACPWDLGGIHFEISENNPHFFSDGIGLYGCGGQKSSDEKELLVVSQTESPAEYHVLSDTGVIGE</sequence>
<protein>
    <submittedName>
        <fullName evidence="1">Leucine-rich repeat domain-containing protein</fullName>
    </submittedName>
</protein>
<dbReference type="AlphaFoldDB" id="A0A9D2D231"/>
<evidence type="ECO:0000313" key="1">
    <source>
        <dbReference type="EMBL" id="HIZ07177.1"/>
    </source>
</evidence>